<dbReference type="Gene3D" id="3.30.360.10">
    <property type="entry name" value="Dihydrodipicolinate Reductase, domain 2"/>
    <property type="match status" value="1"/>
</dbReference>
<dbReference type="GO" id="GO:0016491">
    <property type="term" value="F:oxidoreductase activity"/>
    <property type="evidence" value="ECO:0007669"/>
    <property type="project" value="UniProtKB-KW"/>
</dbReference>
<feature type="domain" description="GFO/IDH/MocA-like oxidoreductase" evidence="4">
    <location>
        <begin position="135"/>
        <end position="256"/>
    </location>
</feature>
<dbReference type="InterPro" id="IPR036291">
    <property type="entry name" value="NAD(P)-bd_dom_sf"/>
</dbReference>
<sequence>MSKLRIGLAGLGRLGQRYAENLARAVPRAELAAVCSPVDAERAWARDTLGVATVHETYEQMLADPGIDAVVLVTPTSLHAAQIEQALDAGKHVFCEKPLSLELDDCRRAAAHAAKATKRAMVGFVRRFDESYRHAFMHIEGGGIGRPFLVYSQTTDLADPSGAFLKFAPTSGGIFLDCSVHDVDLARWLLGRPKAKKVYATGTVAMYPPLEAIKDVDNGIAIVEFEGGQMAMFYASRTQAHGHDTHTDVTGTGGKVSIGRNPRADRVEISDAAGVRNTVLPSFYERFAPAFVTQARHFVDAVLDDTPFDLTMDDAVEATRIAIALRESQQSGQPVLLD</sequence>
<comment type="caution">
    <text evidence="5">The sequence shown here is derived from an EMBL/GenBank/DDBJ whole genome shotgun (WGS) entry which is preliminary data.</text>
</comment>
<comment type="similarity">
    <text evidence="1">Belongs to the Gfo/Idh/MocA family.</text>
</comment>
<dbReference type="PANTHER" id="PTHR42840:SF3">
    <property type="entry name" value="BINDING ROSSMANN FOLD OXIDOREDUCTASE, PUTATIVE (AFU_ORTHOLOGUE AFUA_2G10240)-RELATED"/>
    <property type="match status" value="1"/>
</dbReference>
<dbReference type="Pfam" id="PF22725">
    <property type="entry name" value="GFO_IDH_MocA_C3"/>
    <property type="match status" value="1"/>
</dbReference>
<feature type="domain" description="Gfo/Idh/MocA-like oxidoreductase N-terminal" evidence="3">
    <location>
        <begin position="4"/>
        <end position="124"/>
    </location>
</feature>
<dbReference type="Pfam" id="PF01408">
    <property type="entry name" value="GFO_IDH_MocA"/>
    <property type="match status" value="1"/>
</dbReference>
<dbReference type="PATRIC" id="fig|345309.4.peg.2943"/>
<dbReference type="RefSeq" id="WP_045828053.1">
    <property type="nucleotide sequence ID" value="NZ_JZRB01000004.1"/>
</dbReference>
<accession>A0A0F3KZV3</accession>
<evidence type="ECO:0000313" key="6">
    <source>
        <dbReference type="Proteomes" id="UP000033651"/>
    </source>
</evidence>
<dbReference type="SUPFAM" id="SSF55347">
    <property type="entry name" value="Glyceraldehyde-3-phosphate dehydrogenase-like, C-terminal domain"/>
    <property type="match status" value="1"/>
</dbReference>
<organism evidence="5 6">
    <name type="scientific">Luteibacter yeojuensis</name>
    <dbReference type="NCBI Taxonomy" id="345309"/>
    <lineage>
        <taxon>Bacteria</taxon>
        <taxon>Pseudomonadati</taxon>
        <taxon>Pseudomonadota</taxon>
        <taxon>Gammaproteobacteria</taxon>
        <taxon>Lysobacterales</taxon>
        <taxon>Rhodanobacteraceae</taxon>
        <taxon>Luteibacter</taxon>
    </lineage>
</organism>
<dbReference type="EMBL" id="JZRB01000004">
    <property type="protein sequence ID" value="KJV36748.1"/>
    <property type="molecule type" value="Genomic_DNA"/>
</dbReference>
<proteinExistence type="inferred from homology"/>
<dbReference type="GO" id="GO:0005737">
    <property type="term" value="C:cytoplasm"/>
    <property type="evidence" value="ECO:0007669"/>
    <property type="project" value="TreeGrafter"/>
</dbReference>
<evidence type="ECO:0000259" key="4">
    <source>
        <dbReference type="Pfam" id="PF22725"/>
    </source>
</evidence>
<evidence type="ECO:0000259" key="3">
    <source>
        <dbReference type="Pfam" id="PF01408"/>
    </source>
</evidence>
<dbReference type="SUPFAM" id="SSF51735">
    <property type="entry name" value="NAD(P)-binding Rossmann-fold domains"/>
    <property type="match status" value="1"/>
</dbReference>
<dbReference type="Gene3D" id="3.40.50.720">
    <property type="entry name" value="NAD(P)-binding Rossmann-like Domain"/>
    <property type="match status" value="1"/>
</dbReference>
<dbReference type="GO" id="GO:0006740">
    <property type="term" value="P:NADPH regeneration"/>
    <property type="evidence" value="ECO:0007669"/>
    <property type="project" value="TreeGrafter"/>
</dbReference>
<name>A0A0F3KZV3_9GAMM</name>
<evidence type="ECO:0000256" key="2">
    <source>
        <dbReference type="ARBA" id="ARBA00023002"/>
    </source>
</evidence>
<keyword evidence="2" id="KW-0560">Oxidoreductase</keyword>
<evidence type="ECO:0000256" key="1">
    <source>
        <dbReference type="ARBA" id="ARBA00010928"/>
    </source>
</evidence>
<reference evidence="5 6" key="1">
    <citation type="submission" date="2015-03" db="EMBL/GenBank/DDBJ databases">
        <title>Draft genome sequence of Luteibacter yeojuensis strain SU11.</title>
        <authorList>
            <person name="Sulaiman J."/>
            <person name="Priya K."/>
            <person name="Chan K.-G."/>
        </authorList>
    </citation>
    <scope>NUCLEOTIDE SEQUENCE [LARGE SCALE GENOMIC DNA]</scope>
    <source>
        <strain evidence="5 6">SU11</strain>
    </source>
</reference>
<keyword evidence="6" id="KW-1185">Reference proteome</keyword>
<dbReference type="Proteomes" id="UP000033651">
    <property type="component" value="Unassembled WGS sequence"/>
</dbReference>
<protein>
    <submittedName>
        <fullName evidence="5">Oxidoreductase</fullName>
    </submittedName>
</protein>
<dbReference type="AlphaFoldDB" id="A0A0F3KZV3"/>
<dbReference type="OrthoDB" id="9781031at2"/>
<dbReference type="GO" id="GO:0000166">
    <property type="term" value="F:nucleotide binding"/>
    <property type="evidence" value="ECO:0007669"/>
    <property type="project" value="InterPro"/>
</dbReference>
<gene>
    <name evidence="5" type="ORF">VI08_03025</name>
</gene>
<dbReference type="InterPro" id="IPR000683">
    <property type="entry name" value="Gfo/Idh/MocA-like_OxRdtase_N"/>
</dbReference>
<dbReference type="InterPro" id="IPR055170">
    <property type="entry name" value="GFO_IDH_MocA-like_dom"/>
</dbReference>
<dbReference type="PANTHER" id="PTHR42840">
    <property type="entry name" value="NAD(P)-BINDING ROSSMANN-FOLD SUPERFAMILY PROTEIN-RELATED"/>
    <property type="match status" value="1"/>
</dbReference>
<evidence type="ECO:0000313" key="5">
    <source>
        <dbReference type="EMBL" id="KJV36748.1"/>
    </source>
</evidence>